<reference evidence="1 2" key="1">
    <citation type="submission" date="2023-06" db="EMBL/GenBank/DDBJ databases">
        <title>Pelomonas sp. PFR6 16S ribosomal RNA gene Genome sequencing and assembly.</title>
        <authorList>
            <person name="Woo H."/>
        </authorList>
    </citation>
    <scope>NUCLEOTIDE SEQUENCE [LARGE SCALE GENOMIC DNA]</scope>
    <source>
        <strain evidence="1 2">PFR6</strain>
    </source>
</reference>
<gene>
    <name evidence="1" type="ORF">QWJ38_06730</name>
</gene>
<evidence type="ECO:0000313" key="2">
    <source>
        <dbReference type="Proteomes" id="UP001228044"/>
    </source>
</evidence>
<name>A0ABT8DP87_9BURK</name>
<accession>A0ABT8DP87</accession>
<dbReference type="RefSeq" id="WP_290358290.1">
    <property type="nucleotide sequence ID" value="NZ_JAUHHC010000002.1"/>
</dbReference>
<protein>
    <submittedName>
        <fullName evidence="1">Uncharacterized protein</fullName>
    </submittedName>
</protein>
<organism evidence="1 2">
    <name type="scientific">Roseateles violae</name>
    <dbReference type="NCBI Taxonomy" id="3058042"/>
    <lineage>
        <taxon>Bacteria</taxon>
        <taxon>Pseudomonadati</taxon>
        <taxon>Pseudomonadota</taxon>
        <taxon>Betaproteobacteria</taxon>
        <taxon>Burkholderiales</taxon>
        <taxon>Sphaerotilaceae</taxon>
        <taxon>Roseateles</taxon>
    </lineage>
</organism>
<sequence>MSAQAQQHPAQEAVRPEAQQRWRLRLFQPSRPGELSLCEHAHRRQDFQRLAFPETAEPLQARWLDEAASLRWQGGRVSQPGAGAEPAGGRRLRDGCFTLFVDGAALVSGAVVQSYSARRFDHPALVVEHKAAETPLELTLAPSFPVQPHPPPPISWGAPLTALVDGP</sequence>
<proteinExistence type="predicted"/>
<evidence type="ECO:0000313" key="1">
    <source>
        <dbReference type="EMBL" id="MDN3919972.1"/>
    </source>
</evidence>
<comment type="caution">
    <text evidence="1">The sequence shown here is derived from an EMBL/GenBank/DDBJ whole genome shotgun (WGS) entry which is preliminary data.</text>
</comment>
<dbReference type="Proteomes" id="UP001228044">
    <property type="component" value="Unassembled WGS sequence"/>
</dbReference>
<dbReference type="EMBL" id="JAUHHC010000002">
    <property type="protein sequence ID" value="MDN3919972.1"/>
    <property type="molecule type" value="Genomic_DNA"/>
</dbReference>
<keyword evidence="2" id="KW-1185">Reference proteome</keyword>